<evidence type="ECO:0000313" key="4">
    <source>
        <dbReference type="Proteomes" id="UP001491552"/>
    </source>
</evidence>
<feature type="coiled-coil region" evidence="1">
    <location>
        <begin position="9"/>
        <end position="57"/>
    </location>
</feature>
<protein>
    <submittedName>
        <fullName evidence="3">Uncharacterized protein</fullName>
    </submittedName>
</protein>
<keyword evidence="4" id="KW-1185">Reference proteome</keyword>
<feature type="compositionally biased region" description="Low complexity" evidence="2">
    <location>
        <begin position="432"/>
        <end position="443"/>
    </location>
</feature>
<comment type="caution">
    <text evidence="3">The sequence shown here is derived from an EMBL/GenBank/DDBJ whole genome shotgun (WGS) entry which is preliminary data.</text>
</comment>
<feature type="compositionally biased region" description="Basic and acidic residues" evidence="2">
    <location>
        <begin position="465"/>
        <end position="481"/>
    </location>
</feature>
<organism evidence="3 4">
    <name type="scientific">Faecousia intestinalis</name>
    <dbReference type="NCBI Taxonomy" id="3133167"/>
    <lineage>
        <taxon>Bacteria</taxon>
        <taxon>Bacillati</taxon>
        <taxon>Bacillota</taxon>
        <taxon>Clostridia</taxon>
        <taxon>Eubacteriales</taxon>
        <taxon>Oscillospiraceae</taxon>
        <taxon>Faecousia</taxon>
    </lineage>
</organism>
<evidence type="ECO:0000256" key="1">
    <source>
        <dbReference type="SAM" id="Coils"/>
    </source>
</evidence>
<accession>A0ABV1G9J0</accession>
<dbReference type="EMBL" id="JBBMFF010000257">
    <property type="protein sequence ID" value="MEQ2512055.1"/>
    <property type="molecule type" value="Genomic_DNA"/>
</dbReference>
<reference evidence="3 4" key="1">
    <citation type="submission" date="2024-03" db="EMBL/GenBank/DDBJ databases">
        <title>Human intestinal bacterial collection.</title>
        <authorList>
            <person name="Pauvert C."/>
            <person name="Hitch T.C.A."/>
            <person name="Clavel T."/>
        </authorList>
    </citation>
    <scope>NUCLEOTIDE SEQUENCE [LARGE SCALE GENOMIC DNA]</scope>
    <source>
        <strain evidence="3 4">CLA-AA-H192</strain>
    </source>
</reference>
<evidence type="ECO:0000313" key="3">
    <source>
        <dbReference type="EMBL" id="MEQ2512055.1"/>
    </source>
</evidence>
<keyword evidence="1" id="KW-0175">Coiled coil</keyword>
<evidence type="ECO:0000256" key="2">
    <source>
        <dbReference type="SAM" id="MobiDB-lite"/>
    </source>
</evidence>
<proteinExistence type="predicted"/>
<feature type="region of interest" description="Disordered" evidence="2">
    <location>
        <begin position="432"/>
        <end position="481"/>
    </location>
</feature>
<sequence>MSGPKLSAFELEERRKKELERKQREIAAENAKSMHCIQEAQRLLKTLDRERGCLLQQQRMLESSMLSNGEKQSIRTAIERRLNMLNDVERARKLVPTTVGYSETPEAARAQYSTISEKLGKCRSANERYTGTRGNYEAALAPLAQKLCDSVRVNGFPLEQALSELPPRVVTQVLEREEQADLSEEKAELIAKAQKIIDNANASETFREEARNAIVRIDCAADKRELHSVRSLILDEIERKLEKIEPLLEGYHELLSRKNALAAACGNGEIELPGSFDSKEALQNTMQQLRAEIEAEEQKALRKAEQREIAMAIDLAMKELGYPLLGAKNGGSDSHVKMKIFQFDEQTGLEVRQDVIGQIRIRVVGMANEEKKPTEKDADLLLTEQQKFCGEYDKIVKKLQEKGVRRSKEICRMEPDTRHAAYVNMVDYGTTAPAKPSTTATPAQLHVEAKKETQKQQRRSTKKVNKQEKYQKVSKQERSAQ</sequence>
<dbReference type="Proteomes" id="UP001491552">
    <property type="component" value="Unassembled WGS sequence"/>
</dbReference>
<dbReference type="RefSeq" id="WP_349136758.1">
    <property type="nucleotide sequence ID" value="NZ_JBBMFF010000257.1"/>
</dbReference>
<gene>
    <name evidence="3" type="ORF">WMO66_12510</name>
</gene>
<feature type="coiled-coil region" evidence="1">
    <location>
        <begin position="279"/>
        <end position="306"/>
    </location>
</feature>
<name>A0ABV1G9J0_9FIRM</name>